<protein>
    <recommendedName>
        <fullName evidence="1">SnoaL-like domain-containing protein</fullName>
    </recommendedName>
</protein>
<accession>A0A2S8BRR4</accession>
<dbReference type="EMBL" id="PPEA01000071">
    <property type="protein sequence ID" value="PQM49354.1"/>
    <property type="molecule type" value="Genomic_DNA"/>
</dbReference>
<evidence type="ECO:0000259" key="1">
    <source>
        <dbReference type="Pfam" id="PF13577"/>
    </source>
</evidence>
<dbReference type="InterPro" id="IPR032710">
    <property type="entry name" value="NTF2-like_dom_sf"/>
</dbReference>
<dbReference type="Proteomes" id="UP000238296">
    <property type="component" value="Unassembled WGS sequence"/>
</dbReference>
<dbReference type="Pfam" id="PF13577">
    <property type="entry name" value="SnoaL_4"/>
    <property type="match status" value="1"/>
</dbReference>
<dbReference type="AlphaFoldDB" id="A0A2S8BRR4"/>
<dbReference type="Gene3D" id="3.10.450.50">
    <property type="match status" value="1"/>
</dbReference>
<sequence length="147" mass="15799">MGFSPLSRRLRRLEDIQAITDLTARYADATNQWNGKKLTLDAIPHLFVADASVEIPGSPATHGAAAIATELPAATAAVSFAMHTFLNPAITIDGDAATGTWLMWVASIIDNDRGAAYLSADLTYTRTPAGWRIQTVSIRDGMRLSAR</sequence>
<proteinExistence type="predicted"/>
<evidence type="ECO:0000313" key="2">
    <source>
        <dbReference type="EMBL" id="PQM49354.1"/>
    </source>
</evidence>
<evidence type="ECO:0000313" key="3">
    <source>
        <dbReference type="Proteomes" id="UP000238296"/>
    </source>
</evidence>
<gene>
    <name evidence="2" type="ORF">C1Y40_00433</name>
</gene>
<name>A0A2S8BRR4_9MYCO</name>
<dbReference type="InterPro" id="IPR037401">
    <property type="entry name" value="SnoaL-like"/>
</dbReference>
<dbReference type="SUPFAM" id="SSF54427">
    <property type="entry name" value="NTF2-like"/>
    <property type="match status" value="1"/>
</dbReference>
<comment type="caution">
    <text evidence="2">The sequence shown here is derived from an EMBL/GenBank/DDBJ whole genome shotgun (WGS) entry which is preliminary data.</text>
</comment>
<reference evidence="2 3" key="1">
    <citation type="journal article" date="2017" name="Int. J. Syst. Evol. Microbiol.">
        <title>Mycobacterium talmoniae sp. nov., a slowly growing mycobacterium isolated from human respiratory samples.</title>
        <authorList>
            <person name="Davidson R.M."/>
            <person name="DeGroote M.A."/>
            <person name="Marola J.L."/>
            <person name="Buss S."/>
            <person name="Jones V."/>
            <person name="McNeil M.R."/>
            <person name="Freifeld A.G."/>
            <person name="Elaine Epperson L."/>
            <person name="Hasan N.A."/>
            <person name="Jackson M."/>
            <person name="Iwen P.C."/>
            <person name="Salfinger M."/>
            <person name="Strong M."/>
        </authorList>
    </citation>
    <scope>NUCLEOTIDE SEQUENCE [LARGE SCALE GENOMIC DNA]</scope>
    <source>
        <strain evidence="2 3">ATCC BAA-2683</strain>
    </source>
</reference>
<organism evidence="2 3">
    <name type="scientific">Mycobacterium talmoniae</name>
    <dbReference type="NCBI Taxonomy" id="1858794"/>
    <lineage>
        <taxon>Bacteria</taxon>
        <taxon>Bacillati</taxon>
        <taxon>Actinomycetota</taxon>
        <taxon>Actinomycetes</taxon>
        <taxon>Mycobacteriales</taxon>
        <taxon>Mycobacteriaceae</taxon>
        <taxon>Mycobacterium</taxon>
    </lineage>
</organism>
<feature type="domain" description="SnoaL-like" evidence="1">
    <location>
        <begin position="11"/>
        <end position="135"/>
    </location>
</feature>